<organism evidence="2">
    <name type="scientific">Aspergillus niger</name>
    <dbReference type="NCBI Taxonomy" id="5061"/>
    <lineage>
        <taxon>Eukaryota</taxon>
        <taxon>Fungi</taxon>
        <taxon>Dikarya</taxon>
        <taxon>Ascomycota</taxon>
        <taxon>Pezizomycotina</taxon>
        <taxon>Eurotiomycetes</taxon>
        <taxon>Eurotiomycetidae</taxon>
        <taxon>Eurotiales</taxon>
        <taxon>Aspergillaceae</taxon>
        <taxon>Aspergillus</taxon>
        <taxon>Aspergillus subgen. Circumdati</taxon>
    </lineage>
</organism>
<dbReference type="VEuPathDB" id="FungiDB:An02g12280"/>
<accession>A0AAJ8BMX3</accession>
<feature type="region of interest" description="Disordered" evidence="1">
    <location>
        <begin position="184"/>
        <end position="239"/>
    </location>
</feature>
<name>A0AAJ8BMX3_ASPNG</name>
<dbReference type="AlphaFoldDB" id="A0AAJ8BMX3"/>
<dbReference type="KEGG" id="ang:An02g12280"/>
<reference evidence="2" key="2">
    <citation type="submission" date="2025-08" db="UniProtKB">
        <authorList>
            <consortium name="RefSeq"/>
        </authorList>
    </citation>
    <scope>IDENTIFICATION</scope>
</reference>
<gene>
    <name evidence="2" type="ORF">An02g12280</name>
</gene>
<evidence type="ECO:0000256" key="1">
    <source>
        <dbReference type="SAM" id="MobiDB-lite"/>
    </source>
</evidence>
<reference evidence="2" key="1">
    <citation type="submission" date="2025-02" db="EMBL/GenBank/DDBJ databases">
        <authorList>
            <consortium name="NCBI Genome Project"/>
        </authorList>
    </citation>
    <scope>NUCLEOTIDE SEQUENCE</scope>
</reference>
<evidence type="ECO:0000313" key="2">
    <source>
        <dbReference type="RefSeq" id="XP_059600107.1"/>
    </source>
</evidence>
<protein>
    <submittedName>
        <fullName evidence="2">Uncharacterized protein</fullName>
    </submittedName>
</protein>
<proteinExistence type="predicted"/>
<dbReference type="GeneID" id="84590506"/>
<dbReference type="RefSeq" id="XP_059600107.1">
    <property type="nucleotide sequence ID" value="XM_059746676.1"/>
</dbReference>
<sequence length="239" mass="26583">MQTSDGIGDAKDRCTGITFLRGFRWVDVSFKLVWRLSTKALATIYYSTWMDHAEPGFEDARTGNQASPERELRTRSRLGLYAWRSSRTQRVSNAGHGQSFAARTLLFNHSGGSNSRVEVLTGGSIPATVLLSYTQDLESCQVSAVHEDIRPPNGRVVVENFIGDQTDGPLSEWQPSLRKWTSELRQSASNTREHRMSMSITEATPDDGVAVTSPVQEDNRALTDRSAGLRMNQPQLAQH</sequence>